<name>A0ABQ3I7L6_9BACT</name>
<dbReference type="Proteomes" id="UP000658258">
    <property type="component" value="Unassembled WGS sequence"/>
</dbReference>
<organism evidence="1 2">
    <name type="scientific">Roseivirga thermotolerans</name>
    <dbReference type="NCBI Taxonomy" id="1758176"/>
    <lineage>
        <taxon>Bacteria</taxon>
        <taxon>Pseudomonadati</taxon>
        <taxon>Bacteroidota</taxon>
        <taxon>Cytophagia</taxon>
        <taxon>Cytophagales</taxon>
        <taxon>Roseivirgaceae</taxon>
        <taxon>Roseivirga</taxon>
    </lineage>
</organism>
<keyword evidence="2" id="KW-1185">Reference proteome</keyword>
<comment type="caution">
    <text evidence="1">The sequence shown here is derived from an EMBL/GenBank/DDBJ whole genome shotgun (WGS) entry which is preliminary data.</text>
</comment>
<dbReference type="EMBL" id="BNAG01000002">
    <property type="protein sequence ID" value="GHE60911.1"/>
    <property type="molecule type" value="Genomic_DNA"/>
</dbReference>
<reference evidence="2" key="1">
    <citation type="journal article" date="2019" name="Int. J. Syst. Evol. Microbiol.">
        <title>The Global Catalogue of Microorganisms (GCM) 10K type strain sequencing project: providing services to taxonomists for standard genome sequencing and annotation.</title>
        <authorList>
            <consortium name="The Broad Institute Genomics Platform"/>
            <consortium name="The Broad Institute Genome Sequencing Center for Infectious Disease"/>
            <person name="Wu L."/>
            <person name="Ma J."/>
        </authorList>
    </citation>
    <scope>NUCLEOTIDE SEQUENCE [LARGE SCALE GENOMIC DNA]</scope>
    <source>
        <strain evidence="2">CGMCC 1.15111</strain>
    </source>
</reference>
<evidence type="ECO:0000313" key="2">
    <source>
        <dbReference type="Proteomes" id="UP000658258"/>
    </source>
</evidence>
<sequence>MLAIQQELLTNNPKMKKVAKASAKRHLHSAYNKSNYDKYLPIIGRVLRNGQPVSGAEVAFVQMVNDTGQRMNYQVHTGSSITNQNGEFFMGIQYENHNFAAVTQATIEVTVNTENHNMVTQTGIDLRAAMGAVFPTTTMDAILTLLKAPNPFSLISTNFVGIAAIKDITIQ</sequence>
<protein>
    <recommendedName>
        <fullName evidence="3">Intradiol ring-cleavage dioxygenases domain-containing protein</fullName>
    </recommendedName>
</protein>
<evidence type="ECO:0000313" key="1">
    <source>
        <dbReference type="EMBL" id="GHE60911.1"/>
    </source>
</evidence>
<accession>A0ABQ3I7L6</accession>
<gene>
    <name evidence="1" type="ORF">GCM10011340_14770</name>
</gene>
<proteinExistence type="predicted"/>
<evidence type="ECO:0008006" key="3">
    <source>
        <dbReference type="Google" id="ProtNLM"/>
    </source>
</evidence>